<proteinExistence type="predicted"/>
<name>A0ABW0KZI2_9BACT</name>
<comment type="caution">
    <text evidence="1">The sequence shown here is derived from an EMBL/GenBank/DDBJ whole genome shotgun (WGS) entry which is preliminary data.</text>
</comment>
<reference evidence="2" key="1">
    <citation type="journal article" date="2019" name="Int. J. Syst. Evol. Microbiol.">
        <title>The Global Catalogue of Microorganisms (GCM) 10K type strain sequencing project: providing services to taxonomists for standard genome sequencing and annotation.</title>
        <authorList>
            <consortium name="The Broad Institute Genomics Platform"/>
            <consortium name="The Broad Institute Genome Sequencing Center for Infectious Disease"/>
            <person name="Wu L."/>
            <person name="Ma J."/>
        </authorList>
    </citation>
    <scope>NUCLEOTIDE SEQUENCE [LARGE SCALE GENOMIC DNA]</scope>
    <source>
        <strain evidence="2">CGMCC 4.1469</strain>
    </source>
</reference>
<protein>
    <submittedName>
        <fullName evidence="1">DUF3500 domain-containing protein</fullName>
    </submittedName>
</protein>
<organism evidence="1 2">
    <name type="scientific">Prosthecobacter fluviatilis</name>
    <dbReference type="NCBI Taxonomy" id="445931"/>
    <lineage>
        <taxon>Bacteria</taxon>
        <taxon>Pseudomonadati</taxon>
        <taxon>Verrucomicrobiota</taxon>
        <taxon>Verrucomicrobiia</taxon>
        <taxon>Verrucomicrobiales</taxon>
        <taxon>Verrucomicrobiaceae</taxon>
        <taxon>Prosthecobacter</taxon>
    </lineage>
</organism>
<dbReference type="RefSeq" id="WP_377171930.1">
    <property type="nucleotide sequence ID" value="NZ_JBHSMQ010000015.1"/>
</dbReference>
<sequence>MDNKWHTTPQKIRDVLKPDQKDLVRQIFDKLHCDEYKSEVWRQFDQYNKGDGGFGSASIAIFGQPGTNQFEFVLTGRHCTRRCNGDSEKGAAFGGPIFYGYAAQGFNEKPTHPGNAYWFQAQRANEVFQALDGKQRETTLLGESRDEDGSDTVKLTGKTQGLEGISVADLRADQKDLVKTVLADLLKPFRQSEREESMKYIEAGGFDSLHTAFFKNQDVGKHGVWDVWQIEGPNMVWFFRGDPHVHCWAHIREPKAA</sequence>
<dbReference type="InterPro" id="IPR021889">
    <property type="entry name" value="DUF3500"/>
</dbReference>
<evidence type="ECO:0000313" key="1">
    <source>
        <dbReference type="EMBL" id="MFC5458016.1"/>
    </source>
</evidence>
<gene>
    <name evidence="1" type="ORF">ACFQDI_24310</name>
</gene>
<dbReference type="EMBL" id="JBHSMQ010000015">
    <property type="protein sequence ID" value="MFC5458016.1"/>
    <property type="molecule type" value="Genomic_DNA"/>
</dbReference>
<accession>A0ABW0KZI2</accession>
<keyword evidence="2" id="KW-1185">Reference proteome</keyword>
<dbReference type="Proteomes" id="UP001596052">
    <property type="component" value="Unassembled WGS sequence"/>
</dbReference>
<dbReference type="Pfam" id="PF12006">
    <property type="entry name" value="DUF3500"/>
    <property type="match status" value="1"/>
</dbReference>
<evidence type="ECO:0000313" key="2">
    <source>
        <dbReference type="Proteomes" id="UP001596052"/>
    </source>
</evidence>